<dbReference type="PANTHER" id="PTHR42953">
    <property type="entry name" value="HIGH-AFFINITY ZINC UPTAKE SYSTEM PROTEIN ZNUA-RELATED"/>
    <property type="match status" value="1"/>
</dbReference>
<reference evidence="5 6" key="1">
    <citation type="submission" date="2021-03" db="EMBL/GenBank/DDBJ databases">
        <title>Genomic Encyclopedia of Type Strains, Phase IV (KMG-IV): sequencing the most valuable type-strain genomes for metagenomic binning, comparative biology and taxonomic classification.</title>
        <authorList>
            <person name="Goeker M."/>
        </authorList>
    </citation>
    <scope>NUCLEOTIDE SEQUENCE [LARGE SCALE GENOMIC DNA]</scope>
    <source>
        <strain evidence="5 6">DSM 25790</strain>
    </source>
</reference>
<dbReference type="SUPFAM" id="SSF53807">
    <property type="entry name" value="Helical backbone' metal receptor"/>
    <property type="match status" value="1"/>
</dbReference>
<gene>
    <name evidence="5" type="ORF">J2Z81_001299</name>
</gene>
<dbReference type="Proteomes" id="UP001519294">
    <property type="component" value="Unassembled WGS sequence"/>
</dbReference>
<comment type="caution">
    <text evidence="5">The sequence shown here is derived from an EMBL/GenBank/DDBJ whole genome shotgun (WGS) entry which is preliminary data.</text>
</comment>
<comment type="similarity">
    <text evidence="3">Belongs to the bacterial solute-binding protein 9 family.</text>
</comment>
<dbReference type="InterPro" id="IPR006127">
    <property type="entry name" value="ZnuA-like"/>
</dbReference>
<dbReference type="PANTHER" id="PTHR42953:SF8">
    <property type="entry name" value="ZINT DOMAIN-CONTAINING PROTEIN"/>
    <property type="match status" value="1"/>
</dbReference>
<proteinExistence type="inferred from homology"/>
<evidence type="ECO:0000256" key="3">
    <source>
        <dbReference type="RuleBase" id="RU003512"/>
    </source>
</evidence>
<dbReference type="RefSeq" id="WP_029268783.1">
    <property type="nucleotide sequence ID" value="NZ_JAGIKX010000007.1"/>
</dbReference>
<dbReference type="PRINTS" id="PR00691">
    <property type="entry name" value="ADHESINB"/>
</dbReference>
<feature type="region of interest" description="Disordered" evidence="4">
    <location>
        <begin position="121"/>
        <end position="146"/>
    </location>
</feature>
<accession>A0ABS4S785</accession>
<dbReference type="EMBL" id="JAGIKX010000007">
    <property type="protein sequence ID" value="MBP2257351.1"/>
    <property type="molecule type" value="Genomic_DNA"/>
</dbReference>
<evidence type="ECO:0000256" key="1">
    <source>
        <dbReference type="ARBA" id="ARBA00022448"/>
    </source>
</evidence>
<dbReference type="InterPro" id="IPR006128">
    <property type="entry name" value="Lipoprotein_PsaA-like"/>
</dbReference>
<evidence type="ECO:0000256" key="4">
    <source>
        <dbReference type="SAM" id="MobiDB-lite"/>
    </source>
</evidence>
<keyword evidence="2" id="KW-0732">Signal</keyword>
<name>A0ABS4S785_9BACI</name>
<organism evidence="5 6">
    <name type="scientific">Virgibacillus alimentarius</name>
    <dbReference type="NCBI Taxonomy" id="698769"/>
    <lineage>
        <taxon>Bacteria</taxon>
        <taxon>Bacillati</taxon>
        <taxon>Bacillota</taxon>
        <taxon>Bacilli</taxon>
        <taxon>Bacillales</taxon>
        <taxon>Bacillaceae</taxon>
        <taxon>Virgibacillus</taxon>
    </lineage>
</organism>
<dbReference type="PROSITE" id="PS51257">
    <property type="entry name" value="PROKAR_LIPOPROTEIN"/>
    <property type="match status" value="1"/>
</dbReference>
<evidence type="ECO:0000256" key="2">
    <source>
        <dbReference type="ARBA" id="ARBA00022729"/>
    </source>
</evidence>
<keyword evidence="6" id="KW-1185">Reference proteome</keyword>
<dbReference type="Gene3D" id="3.40.50.1980">
    <property type="entry name" value="Nitrogenase molybdenum iron protein domain"/>
    <property type="match status" value="2"/>
</dbReference>
<dbReference type="Pfam" id="PF01297">
    <property type="entry name" value="ZnuA"/>
    <property type="match status" value="1"/>
</dbReference>
<evidence type="ECO:0000313" key="5">
    <source>
        <dbReference type="EMBL" id="MBP2257351.1"/>
    </source>
</evidence>
<dbReference type="PRINTS" id="PR00690">
    <property type="entry name" value="ADHESNFAMILY"/>
</dbReference>
<sequence>MKIYQTIITILIIGLIAIGCSPFSNQPNNDQLSIYTTIYPIQYAVERIGGDTVSTTSVYPPGVDAHTYEPASKEMTTIAKGNAFIYLGAGMEGFAENAAEALQSQDVKLIEIGRHDELFHSENSHSNHSEETHHHDGHNHGDHDPHIWLDPERMIEMSTVIKDELIKLNPSKEDEYNENFNNLKKNLENLDQAFFDTLNPKQNKDLLVSHAAYGYWEERYGIEQIAINGLSSSNEPSQRDLTKIIRQAREHQLKYIIFEQNSSNRVSEIIQDHINAEALTIHNLSVLTDKDIKNKENYLSLMEHNLEILDKAIK</sequence>
<evidence type="ECO:0000313" key="6">
    <source>
        <dbReference type="Proteomes" id="UP001519294"/>
    </source>
</evidence>
<keyword evidence="1 3" id="KW-0813">Transport</keyword>
<protein>
    <submittedName>
        <fullName evidence="5">Zinc transport system substrate-binding protein</fullName>
    </submittedName>
</protein>
<dbReference type="InterPro" id="IPR006129">
    <property type="entry name" value="AdhesinB"/>
</dbReference>
<dbReference type="InterPro" id="IPR050492">
    <property type="entry name" value="Bact_metal-bind_prot9"/>
</dbReference>